<name>A0ABW4B8Q7_9LACO</name>
<accession>A0ABW4B8Q7</accession>
<dbReference type="RefSeq" id="WP_125586196.1">
    <property type="nucleotide sequence ID" value="NZ_JBHTMO010000023.1"/>
</dbReference>
<organism evidence="1 2">
    <name type="scientific">Lacticaseibacillus jixianensis</name>
    <dbReference type="NCBI Taxonomy" id="2486012"/>
    <lineage>
        <taxon>Bacteria</taxon>
        <taxon>Bacillati</taxon>
        <taxon>Bacillota</taxon>
        <taxon>Bacilli</taxon>
        <taxon>Lactobacillales</taxon>
        <taxon>Lactobacillaceae</taxon>
        <taxon>Lacticaseibacillus</taxon>
    </lineage>
</organism>
<evidence type="ECO:0000313" key="1">
    <source>
        <dbReference type="EMBL" id="MFD1393407.1"/>
    </source>
</evidence>
<evidence type="ECO:0000313" key="2">
    <source>
        <dbReference type="Proteomes" id="UP001597249"/>
    </source>
</evidence>
<reference evidence="2" key="1">
    <citation type="journal article" date="2019" name="Int. J. Syst. Evol. Microbiol.">
        <title>The Global Catalogue of Microorganisms (GCM) 10K type strain sequencing project: providing services to taxonomists for standard genome sequencing and annotation.</title>
        <authorList>
            <consortium name="The Broad Institute Genomics Platform"/>
            <consortium name="The Broad Institute Genome Sequencing Center for Infectious Disease"/>
            <person name="Wu L."/>
            <person name="Ma J."/>
        </authorList>
    </citation>
    <scope>NUCLEOTIDE SEQUENCE [LARGE SCALE GENOMIC DNA]</scope>
    <source>
        <strain evidence="2">CCM 8911</strain>
    </source>
</reference>
<dbReference type="Proteomes" id="UP001597249">
    <property type="component" value="Unassembled WGS sequence"/>
</dbReference>
<dbReference type="EMBL" id="JBHTMO010000023">
    <property type="protein sequence ID" value="MFD1393407.1"/>
    <property type="molecule type" value="Genomic_DNA"/>
</dbReference>
<proteinExistence type="predicted"/>
<comment type="caution">
    <text evidence="1">The sequence shown here is derived from an EMBL/GenBank/DDBJ whole genome shotgun (WGS) entry which is preliminary data.</text>
</comment>
<sequence>MNDQTLVEIAAMMLQPRPDRGEQLLAGKWHIPLAAVAAGDAALTDKQRAALRYLFTDYEWMLAQKIAVLEATAPSEEGVAWRFQEAKATIAQAWLRQSGVKTRVQHTEGKDAAAHLQIQMAYGGHGLVDLLDFIVPAKDLQRLESKQLTLLEWTRAQLPAPTEEG</sequence>
<gene>
    <name evidence="1" type="ORF">ACFQ3L_07450</name>
</gene>
<evidence type="ECO:0008006" key="3">
    <source>
        <dbReference type="Google" id="ProtNLM"/>
    </source>
</evidence>
<keyword evidence="2" id="KW-1185">Reference proteome</keyword>
<protein>
    <recommendedName>
        <fullName evidence="3">DUF2313 domain-containing protein</fullName>
    </recommendedName>
</protein>